<feature type="region of interest" description="Disordered" evidence="8">
    <location>
        <begin position="132"/>
        <end position="159"/>
    </location>
</feature>
<sequence>MGIVGALFQPLAVIPTPGGPVLHMLRPHSPLLPDFTAGFGEIYFSEVLPGAVKAWKRHSRQTQLFAVPRGLLKIVLYDDRPGSPTRGVLCELALGRPEHYGLLRIPVGVWYGFTALGEEAALICNCADIPHDPAEGERRPPDDPAIPYAWESAAQSGER</sequence>
<proteinExistence type="predicted"/>
<evidence type="ECO:0000313" key="10">
    <source>
        <dbReference type="Proteomes" id="UP000477488"/>
    </source>
</evidence>
<dbReference type="GO" id="GO:0008830">
    <property type="term" value="F:dTDP-4-dehydrorhamnose 3,5-epimerase activity"/>
    <property type="evidence" value="ECO:0007669"/>
    <property type="project" value="UniProtKB-EC"/>
</dbReference>
<comment type="function">
    <text evidence="2">Catalyzes the epimerization of the C3' and C5'positions of dTDP-6-deoxy-D-xylo-4-hexulose, forming dTDP-6-deoxy-L-lyxo-4-hexulose.</text>
</comment>
<dbReference type="InterPro" id="IPR011051">
    <property type="entry name" value="RmlC_Cupin_sf"/>
</dbReference>
<evidence type="ECO:0000256" key="5">
    <source>
        <dbReference type="ARBA" id="ARBA00029758"/>
    </source>
</evidence>
<evidence type="ECO:0000256" key="8">
    <source>
        <dbReference type="SAM" id="MobiDB-lite"/>
    </source>
</evidence>
<evidence type="ECO:0000256" key="2">
    <source>
        <dbReference type="ARBA" id="ARBA00001997"/>
    </source>
</evidence>
<evidence type="ECO:0000256" key="7">
    <source>
        <dbReference type="ARBA" id="ARBA00033311"/>
    </source>
</evidence>
<dbReference type="SUPFAM" id="SSF51182">
    <property type="entry name" value="RmlC-like cupins"/>
    <property type="match status" value="1"/>
</dbReference>
<evidence type="ECO:0000256" key="6">
    <source>
        <dbReference type="ARBA" id="ARBA00031424"/>
    </source>
</evidence>
<organism evidence="9 10">
    <name type="scientific">Desulfovibrio porci</name>
    <dbReference type="NCBI Taxonomy" id="2605782"/>
    <lineage>
        <taxon>Bacteria</taxon>
        <taxon>Pseudomonadati</taxon>
        <taxon>Thermodesulfobacteriota</taxon>
        <taxon>Desulfovibrionia</taxon>
        <taxon>Desulfovibrionales</taxon>
        <taxon>Desulfovibrionaceae</taxon>
        <taxon>Desulfovibrio</taxon>
    </lineage>
</organism>
<gene>
    <name evidence="9" type="ORF">FYJ44_05410</name>
</gene>
<dbReference type="EMBL" id="VUMH01000004">
    <property type="protein sequence ID" value="MSS27498.1"/>
    <property type="molecule type" value="Genomic_DNA"/>
</dbReference>
<keyword evidence="10" id="KW-1185">Reference proteome</keyword>
<dbReference type="AlphaFoldDB" id="A0A6L5XK47"/>
<evidence type="ECO:0000256" key="4">
    <source>
        <dbReference type="ARBA" id="ARBA00019595"/>
    </source>
</evidence>
<evidence type="ECO:0000256" key="1">
    <source>
        <dbReference type="ARBA" id="ARBA00001298"/>
    </source>
</evidence>
<protein>
    <recommendedName>
        <fullName evidence="4">dTDP-4-dehydrorhamnose 3,5-epimerase</fullName>
        <ecNumber evidence="3">5.1.3.13</ecNumber>
    </recommendedName>
    <alternativeName>
        <fullName evidence="6">Thymidine diphospho-4-keto-rhamnose 3,5-epimerase</fullName>
    </alternativeName>
    <alternativeName>
        <fullName evidence="5">dTDP-4-keto-6-deoxyglucose 3,5-epimerase</fullName>
    </alternativeName>
    <alternativeName>
        <fullName evidence="7">dTDP-6-deoxy-D-xylo-4-hexulose 3,5-epimerase</fullName>
    </alternativeName>
</protein>
<reference evidence="9 10" key="1">
    <citation type="submission" date="2019-09" db="EMBL/GenBank/DDBJ databases">
        <title>In-depth cultivation of the pig gut microbiome towards novel bacterial diversity and tailored functional studies.</title>
        <authorList>
            <person name="Wylensek D."/>
            <person name="Hitch T.C.A."/>
            <person name="Clavel T."/>
        </authorList>
    </citation>
    <scope>NUCLEOTIDE SEQUENCE [LARGE SCALE GENOMIC DNA]</scope>
    <source>
        <strain evidence="9 10">PG-178-WT-4</strain>
    </source>
</reference>
<dbReference type="GO" id="GO:0005829">
    <property type="term" value="C:cytosol"/>
    <property type="evidence" value="ECO:0007669"/>
    <property type="project" value="TreeGrafter"/>
</dbReference>
<accession>A0A6L5XK47</accession>
<comment type="caution">
    <text evidence="9">The sequence shown here is derived from an EMBL/GenBank/DDBJ whole genome shotgun (WGS) entry which is preliminary data.</text>
</comment>
<comment type="catalytic activity">
    <reaction evidence="1">
        <text>dTDP-4-dehydro-6-deoxy-alpha-D-glucose = dTDP-4-dehydro-beta-L-rhamnose</text>
        <dbReference type="Rhea" id="RHEA:16969"/>
        <dbReference type="ChEBI" id="CHEBI:57649"/>
        <dbReference type="ChEBI" id="CHEBI:62830"/>
        <dbReference type="EC" id="5.1.3.13"/>
    </reaction>
</comment>
<dbReference type="EC" id="5.1.3.13" evidence="3"/>
<dbReference type="InterPro" id="IPR000888">
    <property type="entry name" value="RmlC-like"/>
</dbReference>
<dbReference type="RefSeq" id="WP_154510155.1">
    <property type="nucleotide sequence ID" value="NZ_VUMH01000004.1"/>
</dbReference>
<dbReference type="PANTHER" id="PTHR21047:SF2">
    <property type="entry name" value="THYMIDINE DIPHOSPHO-4-KETO-RHAMNOSE 3,5-EPIMERASE"/>
    <property type="match status" value="1"/>
</dbReference>
<dbReference type="PANTHER" id="PTHR21047">
    <property type="entry name" value="DTDP-6-DEOXY-D-GLUCOSE-3,5 EPIMERASE"/>
    <property type="match status" value="1"/>
</dbReference>
<feature type="compositionally biased region" description="Basic and acidic residues" evidence="8">
    <location>
        <begin position="132"/>
        <end position="142"/>
    </location>
</feature>
<dbReference type="Proteomes" id="UP000477488">
    <property type="component" value="Unassembled WGS sequence"/>
</dbReference>
<dbReference type="Gene3D" id="2.60.120.10">
    <property type="entry name" value="Jelly Rolls"/>
    <property type="match status" value="1"/>
</dbReference>
<evidence type="ECO:0000313" key="9">
    <source>
        <dbReference type="EMBL" id="MSS27498.1"/>
    </source>
</evidence>
<dbReference type="InterPro" id="IPR014710">
    <property type="entry name" value="RmlC-like_jellyroll"/>
</dbReference>
<evidence type="ECO:0000256" key="3">
    <source>
        <dbReference type="ARBA" id="ARBA00012098"/>
    </source>
</evidence>
<dbReference type="Pfam" id="PF00908">
    <property type="entry name" value="dTDP_sugar_isom"/>
    <property type="match status" value="1"/>
</dbReference>
<dbReference type="GO" id="GO:0000271">
    <property type="term" value="P:polysaccharide biosynthetic process"/>
    <property type="evidence" value="ECO:0007669"/>
    <property type="project" value="TreeGrafter"/>
</dbReference>
<name>A0A6L5XK47_9BACT</name>